<evidence type="ECO:0000256" key="2">
    <source>
        <dbReference type="ARBA" id="ARBA00022727"/>
    </source>
</evidence>
<dbReference type="NCBIfam" id="NF001380">
    <property type="entry name" value="PRK00279.1-2"/>
    <property type="match status" value="1"/>
</dbReference>
<keyword evidence="1 5" id="KW-0808">Transferase</keyword>
<feature type="domain" description="Adenylate kinase active site lid" evidence="8">
    <location>
        <begin position="127"/>
        <end position="163"/>
    </location>
</feature>
<keyword evidence="3 5" id="KW-0547">Nucleotide-binding</keyword>
<feature type="binding site" evidence="5">
    <location>
        <position position="31"/>
    </location>
    <ligand>
        <name>AMP</name>
        <dbReference type="ChEBI" id="CHEBI:456215"/>
    </ligand>
</feature>
<comment type="function">
    <text evidence="5">Catalyzes the reversible transfer of the terminal phosphate group between ATP and AMP. Plays an important role in cellular energy homeostasis and in adenine nucleotide metabolism.</text>
</comment>
<sequence length="218" mass="23308">MNLILLGPPGAGKGTQAKRLQDKHGIAQISTGDMLRAEVAAGTPIGRKAKAVMESGALVSDEIIIAMLGGRVEQPDCARGFILDGFPRTVPQAQALDRLLAEKRLTLDAVIELAVDDAALVDRIAGRFTCAKCGAGYHDTFHPPKVAGTCDVCGGHDFTRRPDDNRETVKTRLEAYHRQTAPIIPHYQAAGVYHAVDGMADIDAVTASIEQTLSRLSR</sequence>
<feature type="binding site" evidence="5">
    <location>
        <position position="200"/>
    </location>
    <ligand>
        <name>ATP</name>
        <dbReference type="ChEBI" id="CHEBI:30616"/>
    </ligand>
</feature>
<dbReference type="InterPro" id="IPR007862">
    <property type="entry name" value="Adenylate_kinase_lid-dom"/>
</dbReference>
<reference evidence="9 10" key="1">
    <citation type="submission" date="2012-11" db="EMBL/GenBank/DDBJ databases">
        <title>Whole genome sequence of Acidisphaera rubrifaciens HS-AP3.</title>
        <authorList>
            <person name="Azuma Y."/>
            <person name="Higashiura N."/>
            <person name="Hirakawa H."/>
            <person name="Matsushita K."/>
        </authorList>
    </citation>
    <scope>NUCLEOTIDE SEQUENCE [LARGE SCALE GENOMIC DNA]</scope>
    <source>
        <strain evidence="9 10">HS-AP3</strain>
    </source>
</reference>
<feature type="binding site" evidence="5">
    <location>
        <position position="150"/>
    </location>
    <ligand>
        <name>Zn(2+)</name>
        <dbReference type="ChEBI" id="CHEBI:29105"/>
        <note>structural</note>
    </ligand>
</feature>
<feature type="binding site" evidence="5">
    <location>
        <position position="92"/>
    </location>
    <ligand>
        <name>AMP</name>
        <dbReference type="ChEBI" id="CHEBI:456215"/>
    </ligand>
</feature>
<keyword evidence="5 7" id="KW-0067">ATP-binding</keyword>
<dbReference type="GO" id="GO:0008270">
    <property type="term" value="F:zinc ion binding"/>
    <property type="evidence" value="ECO:0007669"/>
    <property type="project" value="UniProtKB-UniRule"/>
</dbReference>
<dbReference type="OrthoDB" id="9805030at2"/>
<dbReference type="Pfam" id="PF05191">
    <property type="entry name" value="ADK_lid"/>
    <property type="match status" value="1"/>
</dbReference>
<gene>
    <name evidence="5" type="primary">adk</name>
    <name evidence="9" type="ORF">Asru_0199_09</name>
</gene>
<keyword evidence="4 5" id="KW-0418">Kinase</keyword>
<dbReference type="NCBIfam" id="NF001381">
    <property type="entry name" value="PRK00279.1-3"/>
    <property type="match status" value="1"/>
</dbReference>
<dbReference type="Pfam" id="PF00406">
    <property type="entry name" value="ADK"/>
    <property type="match status" value="1"/>
</dbReference>
<keyword evidence="5" id="KW-0862">Zinc</keyword>
<feature type="binding site" evidence="5">
    <location>
        <begin position="57"/>
        <end position="59"/>
    </location>
    <ligand>
        <name>AMP</name>
        <dbReference type="ChEBI" id="CHEBI:456215"/>
    </ligand>
</feature>
<dbReference type="EC" id="2.7.4.3" evidence="5 7"/>
<dbReference type="GO" id="GO:0004017">
    <property type="term" value="F:AMP kinase activity"/>
    <property type="evidence" value="ECO:0007669"/>
    <property type="project" value="UniProtKB-UniRule"/>
</dbReference>
<evidence type="ECO:0000256" key="7">
    <source>
        <dbReference type="RuleBase" id="RU003331"/>
    </source>
</evidence>
<dbReference type="HAMAP" id="MF_00235">
    <property type="entry name" value="Adenylate_kinase_Adk"/>
    <property type="match status" value="1"/>
</dbReference>
<protein>
    <recommendedName>
        <fullName evidence="5 7">Adenylate kinase</fullName>
        <shortName evidence="5">AK</shortName>
        <ecNumber evidence="5 7">2.7.4.3</ecNumber>
    </recommendedName>
    <alternativeName>
        <fullName evidence="5">ATP-AMP transphosphorylase</fullName>
    </alternativeName>
    <alternativeName>
        <fullName evidence="5">ATP:AMP phosphotransferase</fullName>
    </alternativeName>
    <alternativeName>
        <fullName evidence="5">Adenylate monophosphate kinase</fullName>
    </alternativeName>
</protein>
<comment type="subunit">
    <text evidence="5 7">Monomer.</text>
</comment>
<comment type="subcellular location">
    <subcellularLocation>
        <location evidence="5 7">Cytoplasm</location>
    </subcellularLocation>
</comment>
<dbReference type="NCBIfam" id="NF011105">
    <property type="entry name" value="PRK14532.1"/>
    <property type="match status" value="1"/>
</dbReference>
<feature type="binding site" evidence="5">
    <location>
        <position position="172"/>
    </location>
    <ligand>
        <name>AMP</name>
        <dbReference type="ChEBI" id="CHEBI:456215"/>
    </ligand>
</feature>
<feature type="binding site" evidence="5">
    <location>
        <position position="127"/>
    </location>
    <ligand>
        <name>ATP</name>
        <dbReference type="ChEBI" id="CHEBI:30616"/>
    </ligand>
</feature>
<keyword evidence="5" id="KW-0479">Metal-binding</keyword>
<feature type="binding site" evidence="5">
    <location>
        <position position="153"/>
    </location>
    <ligand>
        <name>Zn(2+)</name>
        <dbReference type="ChEBI" id="CHEBI:29105"/>
        <note>structural</note>
    </ligand>
</feature>
<dbReference type="PROSITE" id="PS00113">
    <property type="entry name" value="ADENYLATE_KINASE"/>
    <property type="match status" value="1"/>
</dbReference>
<dbReference type="AlphaFoldDB" id="A0A0D6P5K6"/>
<comment type="caution">
    <text evidence="9">The sequence shown here is derived from an EMBL/GenBank/DDBJ whole genome shotgun (WGS) entry which is preliminary data.</text>
</comment>
<dbReference type="InterPro" id="IPR027417">
    <property type="entry name" value="P-loop_NTPase"/>
</dbReference>
<feature type="region of interest" description="NMP" evidence="5">
    <location>
        <begin position="30"/>
        <end position="59"/>
    </location>
</feature>
<dbReference type="PANTHER" id="PTHR23359">
    <property type="entry name" value="NUCLEOTIDE KINASE"/>
    <property type="match status" value="1"/>
</dbReference>
<keyword evidence="10" id="KW-1185">Reference proteome</keyword>
<name>A0A0D6P5K6_9PROT</name>
<dbReference type="CDD" id="cd01428">
    <property type="entry name" value="ADK"/>
    <property type="match status" value="1"/>
</dbReference>
<evidence type="ECO:0000256" key="6">
    <source>
        <dbReference type="RuleBase" id="RU003330"/>
    </source>
</evidence>
<comment type="domain">
    <text evidence="5">Consists of three domains, a large central CORE domain and two small peripheral domains, NMPbind and LID, which undergo movements during catalysis. The LID domain closes over the site of phosphoryl transfer upon ATP binding. Assembling and dissambling the active center during each catalytic cycle provides an effective means to prevent ATP hydrolysis. Some bacteria have evolved a zinc-coordinating structure that stabilizes the LID domain.</text>
</comment>
<evidence type="ECO:0000256" key="3">
    <source>
        <dbReference type="ARBA" id="ARBA00022741"/>
    </source>
</evidence>
<feature type="binding site" evidence="5">
    <location>
        <begin position="10"/>
        <end position="15"/>
    </location>
    <ligand>
        <name>ATP</name>
        <dbReference type="ChEBI" id="CHEBI:30616"/>
    </ligand>
</feature>
<dbReference type="EMBL" id="BANB01000199">
    <property type="protein sequence ID" value="GAN76952.1"/>
    <property type="molecule type" value="Genomic_DNA"/>
</dbReference>
<feature type="binding site" evidence="5">
    <location>
        <position position="161"/>
    </location>
    <ligand>
        <name>AMP</name>
        <dbReference type="ChEBI" id="CHEBI:456215"/>
    </ligand>
</feature>
<feature type="binding site" evidence="5">
    <location>
        <position position="130"/>
    </location>
    <ligand>
        <name>Zn(2+)</name>
        <dbReference type="ChEBI" id="CHEBI:29105"/>
        <note>structural</note>
    </ligand>
</feature>
<comment type="pathway">
    <text evidence="5">Purine metabolism; AMP biosynthesis via salvage pathway; AMP from ADP: step 1/1.</text>
</comment>
<accession>A0A0D6P5K6</accession>
<evidence type="ECO:0000256" key="5">
    <source>
        <dbReference type="HAMAP-Rule" id="MF_00235"/>
    </source>
</evidence>
<feature type="binding site" evidence="5">
    <location>
        <position position="36"/>
    </location>
    <ligand>
        <name>AMP</name>
        <dbReference type="ChEBI" id="CHEBI:456215"/>
    </ligand>
</feature>
<dbReference type="PRINTS" id="PR00094">
    <property type="entry name" value="ADENYLTKNASE"/>
</dbReference>
<comment type="caution">
    <text evidence="5">Lacks conserved residue(s) required for the propagation of feature annotation.</text>
</comment>
<dbReference type="NCBIfam" id="TIGR01351">
    <property type="entry name" value="adk"/>
    <property type="match status" value="1"/>
</dbReference>
<keyword evidence="2 5" id="KW-0545">Nucleotide biosynthesis</keyword>
<comment type="similarity">
    <text evidence="5 6">Belongs to the adenylate kinase family.</text>
</comment>
<dbReference type="InterPro" id="IPR006259">
    <property type="entry name" value="Adenyl_kin_sub"/>
</dbReference>
<dbReference type="Gene3D" id="3.40.50.300">
    <property type="entry name" value="P-loop containing nucleotide triphosphate hydrolases"/>
    <property type="match status" value="1"/>
</dbReference>
<comment type="catalytic activity">
    <reaction evidence="5 7">
        <text>AMP + ATP = 2 ADP</text>
        <dbReference type="Rhea" id="RHEA:12973"/>
        <dbReference type="ChEBI" id="CHEBI:30616"/>
        <dbReference type="ChEBI" id="CHEBI:456215"/>
        <dbReference type="ChEBI" id="CHEBI:456216"/>
        <dbReference type="EC" id="2.7.4.3"/>
    </reaction>
</comment>
<feature type="binding site" evidence="5">
    <location>
        <begin position="85"/>
        <end position="88"/>
    </location>
    <ligand>
        <name>AMP</name>
        <dbReference type="ChEBI" id="CHEBI:456215"/>
    </ligand>
</feature>
<dbReference type="InterPro" id="IPR000850">
    <property type="entry name" value="Adenylat/UMP-CMP_kin"/>
</dbReference>
<evidence type="ECO:0000313" key="10">
    <source>
        <dbReference type="Proteomes" id="UP000032680"/>
    </source>
</evidence>
<dbReference type="GO" id="GO:0044209">
    <property type="term" value="P:AMP salvage"/>
    <property type="evidence" value="ECO:0007669"/>
    <property type="project" value="UniProtKB-UniRule"/>
</dbReference>
<evidence type="ECO:0000313" key="9">
    <source>
        <dbReference type="EMBL" id="GAN76952.1"/>
    </source>
</evidence>
<dbReference type="GO" id="GO:0005737">
    <property type="term" value="C:cytoplasm"/>
    <property type="evidence" value="ECO:0007669"/>
    <property type="project" value="UniProtKB-SubCell"/>
</dbReference>
<dbReference type="RefSeq" id="WP_048860882.1">
    <property type="nucleotide sequence ID" value="NZ_BANB01000199.1"/>
</dbReference>
<evidence type="ECO:0000256" key="4">
    <source>
        <dbReference type="ARBA" id="ARBA00022777"/>
    </source>
</evidence>
<proteinExistence type="inferred from homology"/>
<dbReference type="FunFam" id="3.40.50.300:FF:000106">
    <property type="entry name" value="Adenylate kinase mitochondrial"/>
    <property type="match status" value="1"/>
</dbReference>
<evidence type="ECO:0000259" key="8">
    <source>
        <dbReference type="Pfam" id="PF05191"/>
    </source>
</evidence>
<feature type="binding site" evidence="5">
    <location>
        <position position="133"/>
    </location>
    <ligand>
        <name>Zn(2+)</name>
        <dbReference type="ChEBI" id="CHEBI:29105"/>
        <note>structural</note>
    </ligand>
</feature>
<organism evidence="9 10">
    <name type="scientific">Acidisphaera rubrifaciens HS-AP3</name>
    <dbReference type="NCBI Taxonomy" id="1231350"/>
    <lineage>
        <taxon>Bacteria</taxon>
        <taxon>Pseudomonadati</taxon>
        <taxon>Pseudomonadota</taxon>
        <taxon>Alphaproteobacteria</taxon>
        <taxon>Acetobacterales</taxon>
        <taxon>Acetobacteraceae</taxon>
        <taxon>Acidisphaera</taxon>
    </lineage>
</organism>
<dbReference type="InterPro" id="IPR033690">
    <property type="entry name" value="Adenylat_kinase_CS"/>
</dbReference>
<dbReference type="UniPathway" id="UPA00588">
    <property type="reaction ID" value="UER00649"/>
</dbReference>
<dbReference type="NCBIfam" id="NF011100">
    <property type="entry name" value="PRK14527.1"/>
    <property type="match status" value="1"/>
</dbReference>
<dbReference type="SUPFAM" id="SSF52540">
    <property type="entry name" value="P-loop containing nucleoside triphosphate hydrolases"/>
    <property type="match status" value="1"/>
</dbReference>
<dbReference type="GO" id="GO:0005524">
    <property type="term" value="F:ATP binding"/>
    <property type="evidence" value="ECO:0007669"/>
    <property type="project" value="UniProtKB-UniRule"/>
</dbReference>
<evidence type="ECO:0000256" key="1">
    <source>
        <dbReference type="ARBA" id="ARBA00022679"/>
    </source>
</evidence>
<dbReference type="Proteomes" id="UP000032680">
    <property type="component" value="Unassembled WGS sequence"/>
</dbReference>
<keyword evidence="5" id="KW-0963">Cytoplasm</keyword>